<protein>
    <submittedName>
        <fullName evidence="2">Uncharacterized protein</fullName>
    </submittedName>
</protein>
<dbReference type="AlphaFoldDB" id="A0AAW2GDQ8"/>
<evidence type="ECO:0000313" key="2">
    <source>
        <dbReference type="EMBL" id="KAL0125366.1"/>
    </source>
</evidence>
<evidence type="ECO:0000313" key="3">
    <source>
        <dbReference type="Proteomes" id="UP001430953"/>
    </source>
</evidence>
<feature type="compositionally biased region" description="Polar residues" evidence="1">
    <location>
        <begin position="41"/>
        <end position="55"/>
    </location>
</feature>
<dbReference type="EMBL" id="JADYXP020000004">
    <property type="protein sequence ID" value="KAL0125366.1"/>
    <property type="molecule type" value="Genomic_DNA"/>
</dbReference>
<sequence length="283" mass="30502">MDENIGAIGENICERGSGARSGELGSPRSSVFVESSGGLGRTTSMPYSRTPQSTDRALGIQKSYAAKLSPAGGIQIESPEKSQRSQREAERHSDLAEHLRGGEGRKHRRERQQRSGAVVQTLGGFQSYDRSGVFVEFSGGLGHLKSREEPERPRVRNQRKCESQLVCRTSFESGVEVNGTKSLLLGFADDACPEEDPLDILDDSKGTSRLTGVIPKFERETARKIWLATDVLRGGLRGGGGPGRASCFSGATQGINAAIPPLLRINCEIFQGCNLSRTLVLLG</sequence>
<accession>A0AAW2GDQ8</accession>
<proteinExistence type="predicted"/>
<reference evidence="2 3" key="1">
    <citation type="submission" date="2023-03" db="EMBL/GenBank/DDBJ databases">
        <title>High recombination rates correlate with genetic variation in Cardiocondyla obscurior ants.</title>
        <authorList>
            <person name="Errbii M."/>
        </authorList>
    </citation>
    <scope>NUCLEOTIDE SEQUENCE [LARGE SCALE GENOMIC DNA]</scope>
    <source>
        <strain evidence="2">Alpha-2009</strain>
        <tissue evidence="2">Whole body</tissue>
    </source>
</reference>
<dbReference type="Proteomes" id="UP001430953">
    <property type="component" value="Unassembled WGS sequence"/>
</dbReference>
<evidence type="ECO:0000256" key="1">
    <source>
        <dbReference type="SAM" id="MobiDB-lite"/>
    </source>
</evidence>
<feature type="region of interest" description="Disordered" evidence="1">
    <location>
        <begin position="1"/>
        <end position="118"/>
    </location>
</feature>
<comment type="caution">
    <text evidence="2">The sequence shown here is derived from an EMBL/GenBank/DDBJ whole genome shotgun (WGS) entry which is preliminary data.</text>
</comment>
<gene>
    <name evidence="2" type="ORF">PUN28_004478</name>
</gene>
<feature type="compositionally biased region" description="Basic and acidic residues" evidence="1">
    <location>
        <begin position="78"/>
        <end position="104"/>
    </location>
</feature>
<name>A0AAW2GDQ8_9HYME</name>
<organism evidence="2 3">
    <name type="scientific">Cardiocondyla obscurior</name>
    <dbReference type="NCBI Taxonomy" id="286306"/>
    <lineage>
        <taxon>Eukaryota</taxon>
        <taxon>Metazoa</taxon>
        <taxon>Ecdysozoa</taxon>
        <taxon>Arthropoda</taxon>
        <taxon>Hexapoda</taxon>
        <taxon>Insecta</taxon>
        <taxon>Pterygota</taxon>
        <taxon>Neoptera</taxon>
        <taxon>Endopterygota</taxon>
        <taxon>Hymenoptera</taxon>
        <taxon>Apocrita</taxon>
        <taxon>Aculeata</taxon>
        <taxon>Formicoidea</taxon>
        <taxon>Formicidae</taxon>
        <taxon>Myrmicinae</taxon>
        <taxon>Cardiocondyla</taxon>
    </lineage>
</organism>
<keyword evidence="3" id="KW-1185">Reference proteome</keyword>